<proteinExistence type="predicted"/>
<accession>A0A5S3WEG2</accession>
<protein>
    <recommendedName>
        <fullName evidence="3">RHS repeat-associated core domain-containing protein</fullName>
    </recommendedName>
</protein>
<dbReference type="RefSeq" id="WP_283235380.1">
    <property type="nucleotide sequence ID" value="NZ_PNCH01000117.1"/>
</dbReference>
<comment type="caution">
    <text evidence="1">The sequence shown here is derived from an EMBL/GenBank/DDBJ whole genome shotgun (WGS) entry which is preliminary data.</text>
</comment>
<dbReference type="AlphaFoldDB" id="A0A5S3WEG2"/>
<evidence type="ECO:0000313" key="2">
    <source>
        <dbReference type="Proteomes" id="UP000310249"/>
    </source>
</evidence>
<evidence type="ECO:0000313" key="1">
    <source>
        <dbReference type="EMBL" id="TMP22374.1"/>
    </source>
</evidence>
<sequence>GIFTRVPKNSRSYTGHEPITLGGDNRIIHMNGRIYDADTGRFMQADPFVQAPSNLQNYNAYSYVLNNPLSY</sequence>
<evidence type="ECO:0008006" key="3">
    <source>
        <dbReference type="Google" id="ProtNLM"/>
    </source>
</evidence>
<feature type="non-terminal residue" evidence="1">
    <location>
        <position position="71"/>
    </location>
</feature>
<name>A0A5S3WEG2_9GAMM</name>
<dbReference type="Gene3D" id="2.180.10.10">
    <property type="entry name" value="RHS repeat-associated core"/>
    <property type="match status" value="1"/>
</dbReference>
<dbReference type="NCBIfam" id="TIGR03696">
    <property type="entry name" value="Rhs_assc_core"/>
    <property type="match status" value="1"/>
</dbReference>
<dbReference type="InterPro" id="IPR022385">
    <property type="entry name" value="Rhs_assc_core"/>
</dbReference>
<organism evidence="1 2">
    <name type="scientific">Pseudoalteromonas rubra</name>
    <dbReference type="NCBI Taxonomy" id="43658"/>
    <lineage>
        <taxon>Bacteria</taxon>
        <taxon>Pseudomonadati</taxon>
        <taxon>Pseudomonadota</taxon>
        <taxon>Gammaproteobacteria</taxon>
        <taxon>Alteromonadales</taxon>
        <taxon>Pseudoalteromonadaceae</taxon>
        <taxon>Pseudoalteromonas</taxon>
    </lineage>
</organism>
<feature type="non-terminal residue" evidence="1">
    <location>
        <position position="1"/>
    </location>
</feature>
<dbReference type="Proteomes" id="UP000310249">
    <property type="component" value="Unassembled WGS sequence"/>
</dbReference>
<dbReference type="EMBL" id="PNCI01000144">
    <property type="protein sequence ID" value="TMP22374.1"/>
    <property type="molecule type" value="Genomic_DNA"/>
</dbReference>
<gene>
    <name evidence="1" type="ORF">CWB99_23965</name>
</gene>
<reference evidence="1 2" key="1">
    <citation type="submission" date="2018-01" db="EMBL/GenBank/DDBJ databases">
        <authorList>
            <person name="Paulsen S."/>
            <person name="Gram L.K."/>
        </authorList>
    </citation>
    <scope>NUCLEOTIDE SEQUENCE [LARGE SCALE GENOMIC DNA]</scope>
    <source>
        <strain evidence="1 2">S2676</strain>
    </source>
</reference>
<reference evidence="2" key="2">
    <citation type="submission" date="2019-06" db="EMBL/GenBank/DDBJ databases">
        <title>Co-occurence of chitin degradation, pigmentation and bioactivity in marine Pseudoalteromonas.</title>
        <authorList>
            <person name="Sonnenschein E.C."/>
            <person name="Bech P.K."/>
        </authorList>
    </citation>
    <scope>NUCLEOTIDE SEQUENCE [LARGE SCALE GENOMIC DNA]</scope>
    <source>
        <strain evidence="2">S2676</strain>
    </source>
</reference>